<dbReference type="CDD" id="cd02968">
    <property type="entry name" value="SCO"/>
    <property type="match status" value="1"/>
</dbReference>
<accession>A0ABU0W4K7</accession>
<proteinExistence type="inferred from homology"/>
<evidence type="ECO:0000313" key="2">
    <source>
        <dbReference type="EMBL" id="MDQ2068916.1"/>
    </source>
</evidence>
<dbReference type="PANTHER" id="PTHR12151:SF25">
    <property type="entry name" value="LINALOOL DEHYDRATASE_ISOMERASE DOMAIN-CONTAINING PROTEIN"/>
    <property type="match status" value="1"/>
</dbReference>
<evidence type="ECO:0000256" key="1">
    <source>
        <dbReference type="ARBA" id="ARBA00010996"/>
    </source>
</evidence>
<reference evidence="2 3" key="1">
    <citation type="submission" date="2023-08" db="EMBL/GenBank/DDBJ databases">
        <title>Whole-genome sequencing of halo(alkali)philic microorganisms from hypersaline lakes.</title>
        <authorList>
            <person name="Sorokin D.Y."/>
            <person name="Abbas B."/>
            <person name="Merkel A.Y."/>
        </authorList>
    </citation>
    <scope>NUCLEOTIDE SEQUENCE [LARGE SCALE GENOMIC DNA]</scope>
    <source>
        <strain evidence="2 3">AB-CW4</strain>
    </source>
</reference>
<dbReference type="PANTHER" id="PTHR12151">
    <property type="entry name" value="ELECTRON TRANSPORT PROTIN SCO1/SENC FAMILY MEMBER"/>
    <property type="match status" value="1"/>
</dbReference>
<dbReference type="Gene3D" id="3.40.30.10">
    <property type="entry name" value="Glutaredoxin"/>
    <property type="match status" value="1"/>
</dbReference>
<dbReference type="EMBL" id="JAVDDT010000002">
    <property type="protein sequence ID" value="MDQ2068916.1"/>
    <property type="molecule type" value="Genomic_DNA"/>
</dbReference>
<dbReference type="RefSeq" id="WP_306727413.1">
    <property type="nucleotide sequence ID" value="NZ_JAVDDT010000002.1"/>
</dbReference>
<dbReference type="SUPFAM" id="SSF52833">
    <property type="entry name" value="Thioredoxin-like"/>
    <property type="match status" value="1"/>
</dbReference>
<comment type="similarity">
    <text evidence="1">Belongs to the SCO1/2 family.</text>
</comment>
<dbReference type="InterPro" id="IPR036249">
    <property type="entry name" value="Thioredoxin-like_sf"/>
</dbReference>
<organism evidence="2 3">
    <name type="scientific">Natronospira bacteriovora</name>
    <dbReference type="NCBI Taxonomy" id="3069753"/>
    <lineage>
        <taxon>Bacteria</taxon>
        <taxon>Pseudomonadati</taxon>
        <taxon>Pseudomonadota</taxon>
        <taxon>Gammaproteobacteria</taxon>
        <taxon>Natronospirales</taxon>
        <taxon>Natronospiraceae</taxon>
        <taxon>Natronospira</taxon>
    </lineage>
</organism>
<dbReference type="InterPro" id="IPR003782">
    <property type="entry name" value="SCO1/SenC"/>
</dbReference>
<gene>
    <name evidence="2" type="ORF">RBH19_03385</name>
</gene>
<protein>
    <submittedName>
        <fullName evidence="2">SCO family protein</fullName>
    </submittedName>
</protein>
<evidence type="ECO:0000313" key="3">
    <source>
        <dbReference type="Proteomes" id="UP001239019"/>
    </source>
</evidence>
<comment type="caution">
    <text evidence="2">The sequence shown here is derived from an EMBL/GenBank/DDBJ whole genome shotgun (WGS) entry which is preliminary data.</text>
</comment>
<dbReference type="Pfam" id="PF02630">
    <property type="entry name" value="SCO1-SenC"/>
    <property type="match status" value="1"/>
</dbReference>
<dbReference type="Proteomes" id="UP001239019">
    <property type="component" value="Unassembled WGS sequence"/>
</dbReference>
<keyword evidence="3" id="KW-1185">Reference proteome</keyword>
<sequence>MHRSLILLIALVFAAAGAFVAHLITDRPGQKPETEAVLLDQPRLIPDMILLDHYGTAWSPGRLQGQWSLIFYGFTHCPDICPETMVQMNQVHRLVEESGQVMPPSVIFVSVDPARDTPERLAQYVPYFNRNFLGLTGSEDAVVELALSMGVPVAIPEVEPGEDYEVDHGASLTLVDPDGHIRAFFTPPHRVESIARDYEAIVRYLNSHH</sequence>
<name>A0ABU0W4K7_9GAMM</name>